<accession>A0A085WXH0</accession>
<gene>
    <name evidence="1" type="ORF">DB31_0646</name>
</gene>
<sequence length="45" mass="4915">MGASALAVVGAWGLLGQGAHVVEARSSIQARRQWERERRLVNPET</sequence>
<comment type="caution">
    <text evidence="1">The sequence shown here is derived from an EMBL/GenBank/DDBJ whole genome shotgun (WGS) entry which is preliminary data.</text>
</comment>
<dbReference type="STRING" id="394096.DB31_0646"/>
<dbReference type="Proteomes" id="UP000028725">
    <property type="component" value="Unassembled WGS sequence"/>
</dbReference>
<evidence type="ECO:0000313" key="2">
    <source>
        <dbReference type="Proteomes" id="UP000028725"/>
    </source>
</evidence>
<evidence type="ECO:0000313" key="1">
    <source>
        <dbReference type="EMBL" id="KFE72383.1"/>
    </source>
</evidence>
<organism evidence="1 2">
    <name type="scientific">Hyalangium minutum</name>
    <dbReference type="NCBI Taxonomy" id="394096"/>
    <lineage>
        <taxon>Bacteria</taxon>
        <taxon>Pseudomonadati</taxon>
        <taxon>Myxococcota</taxon>
        <taxon>Myxococcia</taxon>
        <taxon>Myxococcales</taxon>
        <taxon>Cystobacterineae</taxon>
        <taxon>Archangiaceae</taxon>
        <taxon>Hyalangium</taxon>
    </lineage>
</organism>
<proteinExistence type="predicted"/>
<name>A0A085WXH0_9BACT</name>
<keyword evidence="2" id="KW-1185">Reference proteome</keyword>
<protein>
    <submittedName>
        <fullName evidence="1">Uncharacterized protein</fullName>
    </submittedName>
</protein>
<reference evidence="1 2" key="1">
    <citation type="submission" date="2014-04" db="EMBL/GenBank/DDBJ databases">
        <title>Genome assembly of Hyalangium minutum DSM 14724.</title>
        <authorList>
            <person name="Sharma G."/>
            <person name="Subramanian S."/>
        </authorList>
    </citation>
    <scope>NUCLEOTIDE SEQUENCE [LARGE SCALE GENOMIC DNA]</scope>
    <source>
        <strain evidence="1 2">DSM 14724</strain>
    </source>
</reference>
<dbReference type="EMBL" id="JMCB01000001">
    <property type="protein sequence ID" value="KFE72383.1"/>
    <property type="molecule type" value="Genomic_DNA"/>
</dbReference>
<dbReference type="AlphaFoldDB" id="A0A085WXH0"/>